<dbReference type="RefSeq" id="XP_015945715.1">
    <property type="nucleotide sequence ID" value="XM_016090229.1"/>
</dbReference>
<keyword evidence="3" id="KW-1185">Reference proteome</keyword>
<evidence type="ECO:0000313" key="4">
    <source>
        <dbReference type="RefSeq" id="XP_015945715.1"/>
    </source>
</evidence>
<dbReference type="Pfam" id="PF03108">
    <property type="entry name" value="DBD_Tnp_Mut"/>
    <property type="match status" value="1"/>
</dbReference>
<dbReference type="AlphaFoldDB" id="A0A6P4BPJ0"/>
<feature type="region of interest" description="Disordered" evidence="1">
    <location>
        <begin position="127"/>
        <end position="176"/>
    </location>
</feature>
<organism evidence="3 4">
    <name type="scientific">Arachis duranensis</name>
    <name type="common">Wild peanut</name>
    <dbReference type="NCBI Taxonomy" id="130453"/>
    <lineage>
        <taxon>Eukaryota</taxon>
        <taxon>Viridiplantae</taxon>
        <taxon>Streptophyta</taxon>
        <taxon>Embryophyta</taxon>
        <taxon>Tracheophyta</taxon>
        <taxon>Spermatophyta</taxon>
        <taxon>Magnoliopsida</taxon>
        <taxon>eudicotyledons</taxon>
        <taxon>Gunneridae</taxon>
        <taxon>Pentapetalae</taxon>
        <taxon>rosids</taxon>
        <taxon>fabids</taxon>
        <taxon>Fabales</taxon>
        <taxon>Fabaceae</taxon>
        <taxon>Papilionoideae</taxon>
        <taxon>50 kb inversion clade</taxon>
        <taxon>dalbergioids sensu lato</taxon>
        <taxon>Dalbergieae</taxon>
        <taxon>Pterocarpus clade</taxon>
        <taxon>Arachis</taxon>
    </lineage>
</organism>
<feature type="domain" description="Transposase MuDR plant" evidence="2">
    <location>
        <begin position="203"/>
        <end position="258"/>
    </location>
</feature>
<dbReference type="KEGG" id="adu:107470807"/>
<dbReference type="InterPro" id="IPR004332">
    <property type="entry name" value="Transposase_MuDR"/>
</dbReference>
<reference evidence="4" key="2">
    <citation type="submission" date="2025-08" db="UniProtKB">
        <authorList>
            <consortium name="RefSeq"/>
        </authorList>
    </citation>
    <scope>IDENTIFICATION</scope>
    <source>
        <tissue evidence="4">Whole plant</tissue>
    </source>
</reference>
<evidence type="ECO:0000256" key="1">
    <source>
        <dbReference type="SAM" id="MobiDB-lite"/>
    </source>
</evidence>
<gene>
    <name evidence="4" type="primary">LOC107470807</name>
</gene>
<evidence type="ECO:0000259" key="2">
    <source>
        <dbReference type="Pfam" id="PF03108"/>
    </source>
</evidence>
<accession>A0A6P4BPJ0</accession>
<feature type="compositionally biased region" description="Acidic residues" evidence="1">
    <location>
        <begin position="136"/>
        <end position="160"/>
    </location>
</feature>
<protein>
    <submittedName>
        <fullName evidence="4">Uncharacterized protein LOC107470807</fullName>
    </submittedName>
</protein>
<evidence type="ECO:0000313" key="3">
    <source>
        <dbReference type="Proteomes" id="UP000515211"/>
    </source>
</evidence>
<name>A0A6P4BPJ0_ARADU</name>
<feature type="compositionally biased region" description="Polar residues" evidence="1">
    <location>
        <begin position="165"/>
        <end position="176"/>
    </location>
</feature>
<dbReference type="Proteomes" id="UP000515211">
    <property type="component" value="Chromosome 10"/>
</dbReference>
<dbReference type="GeneID" id="107470807"/>
<proteinExistence type="predicted"/>
<sequence>MWGIFDSEVNDQLTHLPTIVPCCKCADIRSSIPQPRFTSYVPLSLLLANLVDVVSSSRGSNWNPQPSTTAACSSSRHVSASLSLSVIQPEAAFVIDLNRTHDGEVGDTEPFGDVTIVMIGTPNVVPDFRQGGAPDGVEDVFQDEDDDDVESTTIADDSDDELARSTPTGGSGAISSGTPHRGYLACLSDFGAYDTHDTGRLAKFQVGQQFQDKEEAVQSVKTYSIRRGVEYKVLESDYHKYHGRCKEFGNRCTRLIRISLCQCRGISEVKRADVAMSIKVLQNATEAYFGFRLTYRSVWMAKQKVMAQIYRDLEESYNELSRWVLGV</sequence>
<reference evidence="3" key="1">
    <citation type="journal article" date="2016" name="Nat. Genet.">
        <title>The genome sequences of Arachis duranensis and Arachis ipaensis, the diploid ancestors of cultivated peanut.</title>
        <authorList>
            <person name="Bertioli D.J."/>
            <person name="Cannon S.B."/>
            <person name="Froenicke L."/>
            <person name="Huang G."/>
            <person name="Farmer A.D."/>
            <person name="Cannon E.K."/>
            <person name="Liu X."/>
            <person name="Gao D."/>
            <person name="Clevenger J."/>
            <person name="Dash S."/>
            <person name="Ren L."/>
            <person name="Moretzsohn M.C."/>
            <person name="Shirasawa K."/>
            <person name="Huang W."/>
            <person name="Vidigal B."/>
            <person name="Abernathy B."/>
            <person name="Chu Y."/>
            <person name="Niederhuth C.E."/>
            <person name="Umale P."/>
            <person name="Araujo A.C."/>
            <person name="Kozik A."/>
            <person name="Kim K.D."/>
            <person name="Burow M.D."/>
            <person name="Varshney R.K."/>
            <person name="Wang X."/>
            <person name="Zhang X."/>
            <person name="Barkley N."/>
            <person name="Guimaraes P.M."/>
            <person name="Isobe S."/>
            <person name="Guo B."/>
            <person name="Liao B."/>
            <person name="Stalker H.T."/>
            <person name="Schmitz R.J."/>
            <person name="Scheffler B.E."/>
            <person name="Leal-Bertioli S.C."/>
            <person name="Xun X."/>
            <person name="Jackson S.A."/>
            <person name="Michelmore R."/>
            <person name="Ozias-Akins P."/>
        </authorList>
    </citation>
    <scope>NUCLEOTIDE SEQUENCE [LARGE SCALE GENOMIC DNA]</scope>
    <source>
        <strain evidence="3">cv. V14167</strain>
    </source>
</reference>